<dbReference type="InterPro" id="IPR035929">
    <property type="entry name" value="CoaB-like_sf"/>
</dbReference>
<comment type="function">
    <text evidence="4">Catalyzes two steps in the biosynthesis of coenzyme A. In the first step cysteine is conjugated to 4'-phosphopantothenate to form 4-phosphopantothenoylcysteine, in the latter compound is decarboxylated to form 4'-phosphopantotheine.</text>
</comment>
<keyword evidence="3 4" id="KW-0436">Ligase</keyword>
<comment type="similarity">
    <text evidence="3 4">In the N-terminal section; belongs to the HFCD (homo-oligomeric flavin containing Cys decarboxylase) superfamily.</text>
</comment>
<organism evidence="7 8">
    <name type="scientific">Periweissella beninensis</name>
    <dbReference type="NCBI Taxonomy" id="504936"/>
    <lineage>
        <taxon>Bacteria</taxon>
        <taxon>Bacillati</taxon>
        <taxon>Bacillota</taxon>
        <taxon>Bacilli</taxon>
        <taxon>Lactobacillales</taxon>
        <taxon>Lactobacillaceae</taxon>
        <taxon>Periweissella</taxon>
    </lineage>
</organism>
<dbReference type="GO" id="GO:0004632">
    <property type="term" value="F:phosphopantothenate--cysteine ligase activity"/>
    <property type="evidence" value="ECO:0007669"/>
    <property type="project" value="UniProtKB-EC"/>
</dbReference>
<dbReference type="NCBIfam" id="TIGR00521">
    <property type="entry name" value="coaBC_dfp"/>
    <property type="match status" value="1"/>
</dbReference>
<evidence type="ECO:0000256" key="2">
    <source>
        <dbReference type="ARBA" id="ARBA00023239"/>
    </source>
</evidence>
<feature type="region of interest" description="Phosphopantothenoylcysteine decarboxylase" evidence="3">
    <location>
        <begin position="1"/>
        <end position="199"/>
    </location>
</feature>
<evidence type="ECO:0000259" key="5">
    <source>
        <dbReference type="Pfam" id="PF02441"/>
    </source>
</evidence>
<dbReference type="EC" id="6.3.2.5" evidence="3"/>
<comment type="pathway">
    <text evidence="3 4">Cofactor biosynthesis; coenzyme A biosynthesis; CoA from (R)-pantothenate: step 2/5.</text>
</comment>
<dbReference type="HAMAP" id="MF_02225">
    <property type="entry name" value="CoaBC"/>
    <property type="match status" value="1"/>
</dbReference>
<comment type="function">
    <text evidence="3">Catalyzes two sequential steps in the biosynthesis of coenzyme A. In the first step cysteine is conjugated to 4'-phosphopantothenate to form 4-phosphopantothenoylcysteine. In the second step the latter compound is decarboxylated to form 4'-phosphopantotheine.</text>
</comment>
<keyword evidence="8" id="KW-1185">Reference proteome</keyword>
<proteinExistence type="inferred from homology"/>
<keyword evidence="3 4" id="KW-0288">FMN</keyword>
<comment type="similarity">
    <text evidence="3 4">In the C-terminal section; belongs to the PPC synthetase family.</text>
</comment>
<dbReference type="EC" id="4.1.1.36" evidence="3"/>
<dbReference type="GO" id="GO:0004633">
    <property type="term" value="F:phosphopantothenoylcysteine decarboxylase activity"/>
    <property type="evidence" value="ECO:0007669"/>
    <property type="project" value="UniProtKB-EC"/>
</dbReference>
<dbReference type="Pfam" id="PF04127">
    <property type="entry name" value="DFP"/>
    <property type="match status" value="1"/>
</dbReference>
<dbReference type="Gene3D" id="3.40.50.1950">
    <property type="entry name" value="Flavin prenyltransferase-like"/>
    <property type="match status" value="1"/>
</dbReference>
<dbReference type="SUPFAM" id="SSF52507">
    <property type="entry name" value="Homo-oligomeric flavin-containing Cys decarboxylases, HFCD"/>
    <property type="match status" value="1"/>
</dbReference>
<comment type="cofactor">
    <cofactor evidence="3">
        <name>FMN</name>
        <dbReference type="ChEBI" id="CHEBI:58210"/>
    </cofactor>
    <text evidence="3">Binds 1 FMN per subunit.</text>
</comment>
<name>A0ABT0VK49_9LACO</name>
<comment type="catalytic activity">
    <reaction evidence="3 4">
        <text>N-[(R)-4-phosphopantothenoyl]-L-cysteine + H(+) = (R)-4'-phosphopantetheine + CO2</text>
        <dbReference type="Rhea" id="RHEA:16793"/>
        <dbReference type="ChEBI" id="CHEBI:15378"/>
        <dbReference type="ChEBI" id="CHEBI:16526"/>
        <dbReference type="ChEBI" id="CHEBI:59458"/>
        <dbReference type="ChEBI" id="CHEBI:61723"/>
        <dbReference type="EC" id="4.1.1.36"/>
    </reaction>
</comment>
<evidence type="ECO:0000313" key="8">
    <source>
        <dbReference type="Proteomes" id="UP001057481"/>
    </source>
</evidence>
<feature type="region of interest" description="Phosphopantothenate--cysteine ligase" evidence="3">
    <location>
        <begin position="200"/>
        <end position="414"/>
    </location>
</feature>
<dbReference type="InterPro" id="IPR036551">
    <property type="entry name" value="Flavin_trans-like"/>
</dbReference>
<dbReference type="RefSeq" id="WP_205143245.1">
    <property type="nucleotide sequence ID" value="NZ_JAFBDN010000004.1"/>
</dbReference>
<keyword evidence="2 3" id="KW-0456">Lyase</keyword>
<dbReference type="InterPro" id="IPR007085">
    <property type="entry name" value="DNA/pantothenate-metab_flavo_C"/>
</dbReference>
<reference evidence="7" key="1">
    <citation type="submission" date="2021-04" db="EMBL/GenBank/DDBJ databases">
        <title>Taxonomic assessment of Weissella genus.</title>
        <authorList>
            <person name="Fanelli F."/>
            <person name="Chieffi D."/>
            <person name="Dell'Aquila A."/>
            <person name="Gyu-Sung C."/>
            <person name="Franz C.M.A.P."/>
            <person name="Fusco V."/>
        </authorList>
    </citation>
    <scope>NUCLEOTIDE SEQUENCE</scope>
    <source>
        <strain evidence="7">LMG 25373</strain>
    </source>
</reference>
<evidence type="ECO:0000259" key="6">
    <source>
        <dbReference type="Pfam" id="PF04127"/>
    </source>
</evidence>
<feature type="binding site" evidence="3">
    <location>
        <position position="335"/>
    </location>
    <ligand>
        <name>CTP</name>
        <dbReference type="ChEBI" id="CHEBI:37563"/>
    </ligand>
</feature>
<dbReference type="SUPFAM" id="SSF102645">
    <property type="entry name" value="CoaB-like"/>
    <property type="match status" value="1"/>
</dbReference>
<evidence type="ECO:0000313" key="7">
    <source>
        <dbReference type="EMBL" id="MCM2436795.1"/>
    </source>
</evidence>
<feature type="binding site" evidence="3">
    <location>
        <position position="349"/>
    </location>
    <ligand>
        <name>CTP</name>
        <dbReference type="ChEBI" id="CHEBI:37563"/>
    </ligand>
</feature>
<dbReference type="PANTHER" id="PTHR14359">
    <property type="entry name" value="HOMO-OLIGOMERIC FLAVIN CONTAINING CYS DECARBOXYLASE FAMILY"/>
    <property type="match status" value="1"/>
</dbReference>
<dbReference type="InterPro" id="IPR005252">
    <property type="entry name" value="CoaBC"/>
</dbReference>
<dbReference type="InterPro" id="IPR003382">
    <property type="entry name" value="Flavoprotein"/>
</dbReference>
<evidence type="ECO:0000256" key="4">
    <source>
        <dbReference type="RuleBase" id="RU364078"/>
    </source>
</evidence>
<dbReference type="PANTHER" id="PTHR14359:SF6">
    <property type="entry name" value="PHOSPHOPANTOTHENOYLCYSTEINE DECARBOXYLASE"/>
    <property type="match status" value="1"/>
</dbReference>
<feature type="domain" description="Flavoprotein" evidence="5">
    <location>
        <begin position="4"/>
        <end position="178"/>
    </location>
</feature>
<keyword evidence="3 4" id="KW-0285">Flavoprotein</keyword>
<comment type="caution">
    <text evidence="7">The sequence shown here is derived from an EMBL/GenBank/DDBJ whole genome shotgun (WGS) entry which is preliminary data.</text>
</comment>
<dbReference type="Proteomes" id="UP001057481">
    <property type="component" value="Unassembled WGS sequence"/>
</dbReference>
<gene>
    <name evidence="3 7" type="primary">coaBC</name>
    <name evidence="7" type="ORF">KAK10_02465</name>
</gene>
<feature type="binding site" evidence="3">
    <location>
        <position position="299"/>
    </location>
    <ligand>
        <name>CTP</name>
        <dbReference type="ChEBI" id="CHEBI:37563"/>
    </ligand>
</feature>
<keyword evidence="3" id="KW-0479">Metal-binding</keyword>
<feature type="binding site" evidence="3">
    <location>
        <position position="353"/>
    </location>
    <ligand>
        <name>CTP</name>
        <dbReference type="ChEBI" id="CHEBI:37563"/>
    </ligand>
</feature>
<dbReference type="Gene3D" id="3.40.50.10300">
    <property type="entry name" value="CoaB-like"/>
    <property type="match status" value="1"/>
</dbReference>
<comment type="caution">
    <text evidence="3">Lacks conserved residue(s) required for the propagation of feature annotation.</text>
</comment>
<sequence>MSNKKVLVLVSGGIAAFKAVSFVRLLQANHCVVRVMMTESATKFVTSLTFATLTKNQVLTKMFIDEKQNPTGAIFHIEWGAWADVIVVIPATANIIAKIANGIADDLVSTTLLASNRPKYIVPAMNDNMWHNIATQQNLAQLKQAGIAVMEPATGLLAEGYQAKGRMPEPNEVYQWLRHAIQDSEPQKKQATQILKGQKILITAGGTREYLDPVRYIGNKSSGKMGCALAIQAQALGAEVTLIKTTTVTLPIPTGITVHTVETTSELAHKVKVEFAKHQIIIMAAAVADYQPKTRAVTKIKKKVNQSELMLTLIKTEDILAYLGHHKHQQFVVGFAAETNNLLAHAQAKLTAKKVNMIIANDVSNTAIGFDSNQNAVTLLQPNAANIQLAQADKASIAKQILTVIALKTAKQKN</sequence>
<keyword evidence="1 3" id="KW-0210">Decarboxylase</keyword>
<protein>
    <recommendedName>
        <fullName evidence="3">Coenzyme A biosynthesis bifunctional protein CoaBC</fullName>
    </recommendedName>
    <alternativeName>
        <fullName evidence="3">DNA/pantothenate metabolism flavoprotein</fullName>
    </alternativeName>
    <alternativeName>
        <fullName evidence="3">Phosphopantothenoylcysteine synthetase/decarboxylase</fullName>
        <shortName evidence="3">PPCS-PPCDC</shortName>
    </alternativeName>
    <domain>
        <recommendedName>
            <fullName evidence="3">Phosphopantothenoylcysteine decarboxylase</fullName>
            <shortName evidence="3">PPC decarboxylase</shortName>
            <shortName evidence="3">PPC-DC</shortName>
            <ecNumber evidence="3">4.1.1.36</ecNumber>
        </recommendedName>
        <alternativeName>
            <fullName evidence="3">CoaC</fullName>
        </alternativeName>
    </domain>
    <domain>
        <recommendedName>
            <fullName evidence="3">Phosphopantothenate--cysteine ligase</fullName>
            <ecNumber evidence="3">6.3.2.5</ecNumber>
        </recommendedName>
        <alternativeName>
            <fullName evidence="3">CoaB</fullName>
        </alternativeName>
        <alternativeName>
            <fullName evidence="3">Phosphopantothenoylcysteine synthetase</fullName>
            <shortName evidence="3">PPC synthetase</shortName>
            <shortName evidence="3">PPC-S</shortName>
        </alternativeName>
    </domain>
</protein>
<comment type="cofactor">
    <cofactor evidence="3">
        <name>Mg(2+)</name>
        <dbReference type="ChEBI" id="CHEBI:18420"/>
    </cofactor>
</comment>
<keyword evidence="3" id="KW-0511">Multifunctional enzyme</keyword>
<accession>A0ABT0VK49</accession>
<feature type="domain" description="DNA/pantothenate metabolism flavoprotein C-terminal" evidence="6">
    <location>
        <begin position="195"/>
        <end position="406"/>
    </location>
</feature>
<dbReference type="EMBL" id="JAGMVS010000039">
    <property type="protein sequence ID" value="MCM2436795.1"/>
    <property type="molecule type" value="Genomic_DNA"/>
</dbReference>
<comment type="pathway">
    <text evidence="3 4">Cofactor biosynthesis; coenzyme A biosynthesis; CoA from (R)-pantothenate: step 3/5.</text>
</comment>
<evidence type="ECO:0000256" key="3">
    <source>
        <dbReference type="HAMAP-Rule" id="MF_02225"/>
    </source>
</evidence>
<feature type="binding site" evidence="3">
    <location>
        <position position="289"/>
    </location>
    <ligand>
        <name>CTP</name>
        <dbReference type="ChEBI" id="CHEBI:37563"/>
    </ligand>
</feature>
<comment type="catalytic activity">
    <reaction evidence="3 4">
        <text>(R)-4'-phosphopantothenate + L-cysteine + CTP = N-[(R)-4-phosphopantothenoyl]-L-cysteine + CMP + diphosphate + H(+)</text>
        <dbReference type="Rhea" id="RHEA:19397"/>
        <dbReference type="ChEBI" id="CHEBI:10986"/>
        <dbReference type="ChEBI" id="CHEBI:15378"/>
        <dbReference type="ChEBI" id="CHEBI:33019"/>
        <dbReference type="ChEBI" id="CHEBI:35235"/>
        <dbReference type="ChEBI" id="CHEBI:37563"/>
        <dbReference type="ChEBI" id="CHEBI:59458"/>
        <dbReference type="ChEBI" id="CHEBI:60377"/>
        <dbReference type="EC" id="6.3.2.5"/>
    </reaction>
</comment>
<keyword evidence="3" id="KW-0460">Magnesium</keyword>
<dbReference type="Pfam" id="PF02441">
    <property type="entry name" value="Flavoprotein"/>
    <property type="match status" value="1"/>
</dbReference>
<evidence type="ECO:0000256" key="1">
    <source>
        <dbReference type="ARBA" id="ARBA00022793"/>
    </source>
</evidence>